<feature type="transmembrane region" description="Helical" evidence="8">
    <location>
        <begin position="640"/>
        <end position="662"/>
    </location>
</feature>
<evidence type="ECO:0000313" key="9">
    <source>
        <dbReference type="EMBL" id="KOO33369.1"/>
    </source>
</evidence>
<feature type="transmembrane region" description="Helical" evidence="8">
    <location>
        <begin position="729"/>
        <end position="753"/>
    </location>
</feature>
<evidence type="ECO:0000256" key="2">
    <source>
        <dbReference type="ARBA" id="ARBA00006595"/>
    </source>
</evidence>
<feature type="compositionally biased region" description="Pro residues" evidence="7">
    <location>
        <begin position="19"/>
        <end position="29"/>
    </location>
</feature>
<feature type="transmembrane region" description="Helical" evidence="8">
    <location>
        <begin position="551"/>
        <end position="570"/>
    </location>
</feature>
<protein>
    <submittedName>
        <fullName evidence="9">Uncharacterized protein</fullName>
    </submittedName>
</protein>
<reference evidence="10" key="1">
    <citation type="journal article" date="2015" name="PLoS Genet.">
        <title>Genome Sequence and Transcriptome Analyses of Chrysochromulina tobin: Metabolic Tools for Enhanced Algal Fitness in the Prominent Order Prymnesiales (Haptophyceae).</title>
        <authorList>
            <person name="Hovde B.T."/>
            <person name="Deodato C.R."/>
            <person name="Hunsperger H.M."/>
            <person name="Ryken S.A."/>
            <person name="Yost W."/>
            <person name="Jha R.K."/>
            <person name="Patterson J."/>
            <person name="Monnat R.J. Jr."/>
            <person name="Barlow S.B."/>
            <person name="Starkenburg S.R."/>
            <person name="Cattolico R.A."/>
        </authorList>
    </citation>
    <scope>NUCLEOTIDE SEQUENCE</scope>
    <source>
        <strain evidence="10">CCMP291</strain>
    </source>
</reference>
<keyword evidence="10" id="KW-1185">Reference proteome</keyword>
<gene>
    <name evidence="9" type="ORF">Ctob_005056</name>
</gene>
<feature type="compositionally biased region" description="Polar residues" evidence="7">
    <location>
        <begin position="1"/>
        <end position="16"/>
    </location>
</feature>
<keyword evidence="3" id="KW-0813">Transport</keyword>
<feature type="compositionally biased region" description="Basic and acidic residues" evidence="7">
    <location>
        <begin position="33"/>
        <end position="46"/>
    </location>
</feature>
<feature type="compositionally biased region" description="Polar residues" evidence="7">
    <location>
        <begin position="108"/>
        <end position="135"/>
    </location>
</feature>
<dbReference type="GO" id="GO:0016020">
    <property type="term" value="C:membrane"/>
    <property type="evidence" value="ECO:0007669"/>
    <property type="project" value="UniProtKB-SubCell"/>
</dbReference>
<name>A0A0M0K3I7_9EUKA</name>
<evidence type="ECO:0000256" key="3">
    <source>
        <dbReference type="ARBA" id="ARBA00022448"/>
    </source>
</evidence>
<dbReference type="EMBL" id="JWZX01001537">
    <property type="protein sequence ID" value="KOO33369.1"/>
    <property type="molecule type" value="Genomic_DNA"/>
</dbReference>
<feature type="transmembrane region" description="Helical" evidence="8">
    <location>
        <begin position="576"/>
        <end position="597"/>
    </location>
</feature>
<evidence type="ECO:0000256" key="1">
    <source>
        <dbReference type="ARBA" id="ARBA00004141"/>
    </source>
</evidence>
<evidence type="ECO:0000256" key="4">
    <source>
        <dbReference type="ARBA" id="ARBA00022692"/>
    </source>
</evidence>
<evidence type="ECO:0000313" key="10">
    <source>
        <dbReference type="Proteomes" id="UP000037460"/>
    </source>
</evidence>
<dbReference type="PANTHER" id="PTHR20772:SF2">
    <property type="entry name" value="PROTEIN FMP42"/>
    <property type="match status" value="1"/>
</dbReference>
<evidence type="ECO:0000256" key="6">
    <source>
        <dbReference type="ARBA" id="ARBA00023136"/>
    </source>
</evidence>
<dbReference type="PANTHER" id="PTHR20772">
    <property type="entry name" value="PROTEIN FMP42"/>
    <property type="match status" value="1"/>
</dbReference>
<evidence type="ECO:0000256" key="5">
    <source>
        <dbReference type="ARBA" id="ARBA00022989"/>
    </source>
</evidence>
<dbReference type="OrthoDB" id="330047at2759"/>
<evidence type="ECO:0000256" key="7">
    <source>
        <dbReference type="SAM" id="MobiDB-lite"/>
    </source>
</evidence>
<feature type="transmembrane region" description="Helical" evidence="8">
    <location>
        <begin position="609"/>
        <end position="628"/>
    </location>
</feature>
<dbReference type="Proteomes" id="UP000037460">
    <property type="component" value="Unassembled WGS sequence"/>
</dbReference>
<evidence type="ECO:0000256" key="8">
    <source>
        <dbReference type="SAM" id="Phobius"/>
    </source>
</evidence>
<feature type="transmembrane region" description="Helical" evidence="8">
    <location>
        <begin position="695"/>
        <end position="717"/>
    </location>
</feature>
<keyword evidence="5 8" id="KW-1133">Transmembrane helix</keyword>
<dbReference type="AlphaFoldDB" id="A0A0M0K3I7"/>
<accession>A0A0M0K3I7</accession>
<comment type="subcellular location">
    <subcellularLocation>
        <location evidence="1">Membrane</location>
        <topology evidence="1">Multi-pass membrane protein</topology>
    </subcellularLocation>
</comment>
<feature type="region of interest" description="Disordered" evidence="7">
    <location>
        <begin position="106"/>
        <end position="164"/>
    </location>
</feature>
<sequence length="771" mass="84994">MHGSPPQKQQQLTANDASPPDPLRSPEPQPLADGDRREITRRLTERLKKRQILPAPLPPNIAKPLKESELSRCGGENAKMRRFRERIMHRHHFEMQLSEQYMGPIPATHTSTMATPLSTSRTESASSTLGSQSDPSKVPGYMKPVRPPSETTVPTSGTEAPPVPAGSWPAGSWFAGSALEVPIEPTASTDLKSLAGREGMLTRLLAKHVSDQQRELELFEEYARSLRIPLEEELGNIRSQIILMTTRAAKSGRPKPSSDLRNRESELKKLLRTLEIERQEELDYFEHQTHGQRLKVEEELERLRAVIALKAARSATGRVSNSLDYEIEELAAGLKETIHSGDTPVIEPEVSGYLMGSPVPDWQAEEWTSPVRVADVLAVAGSPGTLVPIDPASPDPPAFDQVVPFDPAKIRDRDMVSEIDFIVAKPGSTENVCKVKEAGWVPSQAWFEQLRYYPTKNEELKYGESEVAFSGNTHGPDQFVVHIEQNLFVDACDADVAAVCKAAINTTRGVPCCDEQSKKIVMLSTITLFAEDGVLVLYGELQDRVGARNSLLVAGSIMSTGLGILAYNSLIADIELLWYSGFFLLGVAGPGIFLSALSLGEKFQGLEPVITPIITAMFDASSLVTWDLEISNHISNYFNVLFPVLALLSTPIAVWLFARYAAATLFGPARTLVWAAYFHFFQNAARYPPSKLGRLIGYSNLLLAVVGDLPPIPLYSYVKNQRDDAASTLVFTVIHAVLTGVVLAILVVLVVYLRRQHRRMLERFTIMTTGA</sequence>
<keyword evidence="6 8" id="KW-0472">Membrane</keyword>
<proteinExistence type="inferred from homology"/>
<keyword evidence="4 8" id="KW-0812">Transmembrane</keyword>
<feature type="region of interest" description="Disordered" evidence="7">
    <location>
        <begin position="1"/>
        <end position="69"/>
    </location>
</feature>
<feature type="compositionally biased region" description="Polar residues" evidence="7">
    <location>
        <begin position="149"/>
        <end position="158"/>
    </location>
</feature>
<comment type="caution">
    <text evidence="9">The sequence shown here is derived from an EMBL/GenBank/DDBJ whole genome shotgun (WGS) entry which is preliminary data.</text>
</comment>
<comment type="similarity">
    <text evidence="2">Belongs to the SLC43A transporter (TC 2.A.1.44) family.</text>
</comment>
<dbReference type="InterPro" id="IPR052599">
    <property type="entry name" value="SLC43A_AATransporter"/>
</dbReference>
<organism evidence="9 10">
    <name type="scientific">Chrysochromulina tobinii</name>
    <dbReference type="NCBI Taxonomy" id="1460289"/>
    <lineage>
        <taxon>Eukaryota</taxon>
        <taxon>Haptista</taxon>
        <taxon>Haptophyta</taxon>
        <taxon>Prymnesiophyceae</taxon>
        <taxon>Prymnesiales</taxon>
        <taxon>Chrysochromulinaceae</taxon>
        <taxon>Chrysochromulina</taxon>
    </lineage>
</organism>